<dbReference type="RefSeq" id="WP_067999206.1">
    <property type="nucleotide sequence ID" value="NZ_CP015596.1"/>
</dbReference>
<sequence length="234" mass="24665">MPKVTFPAPAGPLPGYLATPATEGPWPAVIVVQDVRGMTADVRRVSDRLAAAGYLTLAPALYGRGLKIACMLATIRSHFAGTGDSFDDIVAARDHLLADPNCSGKVGLVGFCMGAGFVLQLAPSGLFDATAPNYGLNPKNIDALAQSCPVVASYGAKDRIARSGTAAALEAVLAAGGVPRDIKEYENVGHSFMNDFGIPAPFTVIERIAGMEYSEPEAEDAWRRILSFFGEHLR</sequence>
<organism evidence="2 3">
    <name type="scientific">Mycobacterium adipatum</name>
    <dbReference type="NCBI Taxonomy" id="1682113"/>
    <lineage>
        <taxon>Bacteria</taxon>
        <taxon>Bacillati</taxon>
        <taxon>Actinomycetota</taxon>
        <taxon>Actinomycetes</taxon>
        <taxon>Mycobacteriales</taxon>
        <taxon>Mycobacteriaceae</taxon>
        <taxon>Mycobacterium</taxon>
    </lineage>
</organism>
<dbReference type="AlphaFoldDB" id="A0A172UQX5"/>
<evidence type="ECO:0000313" key="3">
    <source>
        <dbReference type="Proteomes" id="UP000077143"/>
    </source>
</evidence>
<dbReference type="OrthoDB" id="3208682at2"/>
<dbReference type="InterPro" id="IPR029058">
    <property type="entry name" value="AB_hydrolase_fold"/>
</dbReference>
<dbReference type="InterPro" id="IPR002925">
    <property type="entry name" value="Dienelactn_hydro"/>
</dbReference>
<gene>
    <name evidence="2" type="ORF">A7U43_21410</name>
</gene>
<dbReference type="STRING" id="1682113.A7U43_21410"/>
<dbReference type="SUPFAM" id="SSF53474">
    <property type="entry name" value="alpha/beta-Hydrolases"/>
    <property type="match status" value="1"/>
</dbReference>
<dbReference type="Pfam" id="PF01738">
    <property type="entry name" value="DLH"/>
    <property type="match status" value="1"/>
</dbReference>
<feature type="domain" description="Dienelactone hydrolase" evidence="1">
    <location>
        <begin position="14"/>
        <end position="232"/>
    </location>
</feature>
<dbReference type="KEGG" id="madi:A7U43_21410"/>
<dbReference type="GO" id="GO:0016787">
    <property type="term" value="F:hydrolase activity"/>
    <property type="evidence" value="ECO:0007669"/>
    <property type="project" value="InterPro"/>
</dbReference>
<reference evidence="2 3" key="1">
    <citation type="submission" date="2016-05" db="EMBL/GenBank/DDBJ databases">
        <title>Complete genome sequence of a phthalic acid esters degrading Mycobacterium sp. YC-RL4.</title>
        <authorList>
            <person name="Ren L."/>
            <person name="Fan S."/>
            <person name="Ruth N."/>
            <person name="Jia Y."/>
            <person name="Wang J."/>
            <person name="Qiao C."/>
        </authorList>
    </citation>
    <scope>NUCLEOTIDE SEQUENCE [LARGE SCALE GENOMIC DNA]</scope>
    <source>
        <strain evidence="2 3">YC-RL4</strain>
    </source>
</reference>
<keyword evidence="3" id="KW-1185">Reference proteome</keyword>
<dbReference type="PANTHER" id="PTHR46623:SF6">
    <property type="entry name" value="ALPHA_BETA-HYDROLASES SUPERFAMILY PROTEIN"/>
    <property type="match status" value="1"/>
</dbReference>
<name>A0A172UQX5_9MYCO</name>
<dbReference type="InterPro" id="IPR051049">
    <property type="entry name" value="Dienelactone_hydrolase-like"/>
</dbReference>
<evidence type="ECO:0000313" key="2">
    <source>
        <dbReference type="EMBL" id="ANE81511.1"/>
    </source>
</evidence>
<evidence type="ECO:0000259" key="1">
    <source>
        <dbReference type="Pfam" id="PF01738"/>
    </source>
</evidence>
<dbReference type="PANTHER" id="PTHR46623">
    <property type="entry name" value="CARBOXYMETHYLENEBUTENOLIDASE-RELATED"/>
    <property type="match status" value="1"/>
</dbReference>
<proteinExistence type="predicted"/>
<dbReference type="Proteomes" id="UP000077143">
    <property type="component" value="Chromosome"/>
</dbReference>
<accession>A0A172UQX5</accession>
<protein>
    <submittedName>
        <fullName evidence="2">Carboxymethylenebutenolidase</fullName>
    </submittedName>
</protein>
<dbReference type="EMBL" id="CP015596">
    <property type="protein sequence ID" value="ANE81511.1"/>
    <property type="molecule type" value="Genomic_DNA"/>
</dbReference>
<dbReference type="Gene3D" id="3.40.50.1820">
    <property type="entry name" value="alpha/beta hydrolase"/>
    <property type="match status" value="1"/>
</dbReference>